<dbReference type="EC" id="6.3.3.2" evidence="5"/>
<dbReference type="InterPro" id="IPR002698">
    <property type="entry name" value="FTHF_cligase"/>
</dbReference>
<keyword evidence="2 4" id="KW-0547">Nucleotide-binding</keyword>
<evidence type="ECO:0000256" key="5">
    <source>
        <dbReference type="RuleBase" id="RU361279"/>
    </source>
</evidence>
<dbReference type="GO" id="GO:0046872">
    <property type="term" value="F:metal ion binding"/>
    <property type="evidence" value="ECO:0007669"/>
    <property type="project" value="UniProtKB-KW"/>
</dbReference>
<dbReference type="Pfam" id="PF01812">
    <property type="entry name" value="5-FTHF_cyc-lig"/>
    <property type="match status" value="1"/>
</dbReference>
<dbReference type="PIRSF" id="PIRSF006806">
    <property type="entry name" value="FTHF_cligase"/>
    <property type="match status" value="1"/>
</dbReference>
<dbReference type="Proteomes" id="UP000319848">
    <property type="component" value="Unassembled WGS sequence"/>
</dbReference>
<dbReference type="PANTHER" id="PTHR23407">
    <property type="entry name" value="ATPASE INHIBITOR/5-FORMYLTETRAHYDROFOLATE CYCLO-LIGASE"/>
    <property type="match status" value="1"/>
</dbReference>
<feature type="binding site" evidence="4">
    <location>
        <position position="55"/>
    </location>
    <ligand>
        <name>substrate</name>
    </ligand>
</feature>
<dbReference type="PANTHER" id="PTHR23407:SF1">
    <property type="entry name" value="5-FORMYLTETRAHYDROFOLATE CYCLO-LIGASE"/>
    <property type="match status" value="1"/>
</dbReference>
<keyword evidence="5" id="KW-0460">Magnesium</keyword>
<dbReference type="STRING" id="1341154.FCR2A7T_19790"/>
<dbReference type="InterPro" id="IPR024185">
    <property type="entry name" value="FTHF_cligase-like_sf"/>
</dbReference>
<evidence type="ECO:0000256" key="3">
    <source>
        <dbReference type="ARBA" id="ARBA00022840"/>
    </source>
</evidence>
<dbReference type="InterPro" id="IPR037171">
    <property type="entry name" value="NagB/RpiA_transferase-like"/>
</dbReference>
<proteinExistence type="inferred from homology"/>
<evidence type="ECO:0000256" key="2">
    <source>
        <dbReference type="ARBA" id="ARBA00022741"/>
    </source>
</evidence>
<dbReference type="AlphaFoldDB" id="A0A562LNY3"/>
<feature type="binding site" evidence="4">
    <location>
        <position position="50"/>
    </location>
    <ligand>
        <name>substrate</name>
    </ligand>
</feature>
<sequence>MLKNELRLKYKKERKALRFEEIQDLSLTIANNCLSLPIWDKRYFHLFLPIEAQKEINTEFLLQILAGRDKEILISKSDFETRKMTHFLLTDSTRIMNNDYGIPEPVDGIEVPASKIDVIFVPLLAYDKSGHRVGYGKGFYDAFLSQCKTDVIKVGLSYFDPEDAITDVLDTDVQLDFCVTPYGIFEFNIK</sequence>
<dbReference type="GO" id="GO:0035999">
    <property type="term" value="P:tetrahydrofolate interconversion"/>
    <property type="evidence" value="ECO:0007669"/>
    <property type="project" value="TreeGrafter"/>
</dbReference>
<dbReference type="EMBL" id="VLKQ01000012">
    <property type="protein sequence ID" value="TWI09334.1"/>
    <property type="molecule type" value="Genomic_DNA"/>
</dbReference>
<organism evidence="6 7">
    <name type="scientific">Flavobacterium cauense R2A-7</name>
    <dbReference type="NCBI Taxonomy" id="1341154"/>
    <lineage>
        <taxon>Bacteria</taxon>
        <taxon>Pseudomonadati</taxon>
        <taxon>Bacteroidota</taxon>
        <taxon>Flavobacteriia</taxon>
        <taxon>Flavobacteriales</taxon>
        <taxon>Flavobacteriaceae</taxon>
        <taxon>Flavobacterium</taxon>
    </lineage>
</organism>
<comment type="caution">
    <text evidence="6">The sequence shown here is derived from an EMBL/GenBank/DDBJ whole genome shotgun (WGS) entry which is preliminary data.</text>
</comment>
<dbReference type="GO" id="GO:0030272">
    <property type="term" value="F:5-formyltetrahydrofolate cyclo-ligase activity"/>
    <property type="evidence" value="ECO:0007669"/>
    <property type="project" value="UniProtKB-EC"/>
</dbReference>
<dbReference type="SUPFAM" id="SSF100950">
    <property type="entry name" value="NagB/RpiA/CoA transferase-like"/>
    <property type="match status" value="1"/>
</dbReference>
<name>A0A562LNY3_9FLAO</name>
<comment type="cofactor">
    <cofactor evidence="5">
        <name>Mg(2+)</name>
        <dbReference type="ChEBI" id="CHEBI:18420"/>
    </cofactor>
</comment>
<accession>A0A562LNY3</accession>
<dbReference type="Gene3D" id="3.40.50.10420">
    <property type="entry name" value="NagB/RpiA/CoA transferase-like"/>
    <property type="match status" value="1"/>
</dbReference>
<evidence type="ECO:0000256" key="1">
    <source>
        <dbReference type="ARBA" id="ARBA00010638"/>
    </source>
</evidence>
<evidence type="ECO:0000256" key="4">
    <source>
        <dbReference type="PIRSR" id="PIRSR006806-1"/>
    </source>
</evidence>
<protein>
    <recommendedName>
        <fullName evidence="5">5-formyltetrahydrofolate cyclo-ligase</fullName>
        <ecNumber evidence="5">6.3.3.2</ecNumber>
    </recommendedName>
</protein>
<keyword evidence="7" id="KW-1185">Reference proteome</keyword>
<comment type="catalytic activity">
    <reaction evidence="5">
        <text>(6S)-5-formyl-5,6,7,8-tetrahydrofolate + ATP = (6R)-5,10-methenyltetrahydrofolate + ADP + phosphate</text>
        <dbReference type="Rhea" id="RHEA:10488"/>
        <dbReference type="ChEBI" id="CHEBI:30616"/>
        <dbReference type="ChEBI" id="CHEBI:43474"/>
        <dbReference type="ChEBI" id="CHEBI:57455"/>
        <dbReference type="ChEBI" id="CHEBI:57457"/>
        <dbReference type="ChEBI" id="CHEBI:456216"/>
        <dbReference type="EC" id="6.3.3.2"/>
    </reaction>
</comment>
<keyword evidence="5" id="KW-0479">Metal-binding</keyword>
<feature type="binding site" evidence="4">
    <location>
        <begin position="3"/>
        <end position="7"/>
    </location>
    <ligand>
        <name>ATP</name>
        <dbReference type="ChEBI" id="CHEBI:30616"/>
    </ligand>
</feature>
<evidence type="ECO:0000313" key="7">
    <source>
        <dbReference type="Proteomes" id="UP000319848"/>
    </source>
</evidence>
<comment type="similarity">
    <text evidence="1 5">Belongs to the 5-formyltetrahydrofolate cyclo-ligase family.</text>
</comment>
<dbReference type="NCBIfam" id="TIGR02727">
    <property type="entry name" value="MTHFS_bact"/>
    <property type="match status" value="1"/>
</dbReference>
<evidence type="ECO:0000313" key="6">
    <source>
        <dbReference type="EMBL" id="TWI09334.1"/>
    </source>
</evidence>
<reference evidence="6 7" key="1">
    <citation type="journal article" date="2015" name="Stand. Genomic Sci.">
        <title>Genomic Encyclopedia of Bacterial and Archaeal Type Strains, Phase III: the genomes of soil and plant-associated and newly described type strains.</title>
        <authorList>
            <person name="Whitman W.B."/>
            <person name="Woyke T."/>
            <person name="Klenk H.P."/>
            <person name="Zhou Y."/>
            <person name="Lilburn T.G."/>
            <person name="Beck B.J."/>
            <person name="De Vos P."/>
            <person name="Vandamme P."/>
            <person name="Eisen J.A."/>
            <person name="Garrity G."/>
            <person name="Hugenholtz P."/>
            <person name="Kyrpides N.C."/>
        </authorList>
    </citation>
    <scope>NUCLEOTIDE SEQUENCE [LARGE SCALE GENOMIC DNA]</scope>
    <source>
        <strain evidence="6 7">CGMCC 1.7270</strain>
    </source>
</reference>
<dbReference type="RefSeq" id="WP_035118122.1">
    <property type="nucleotide sequence ID" value="NZ_AVBI01000018.1"/>
</dbReference>
<dbReference type="GO" id="GO:0009396">
    <property type="term" value="P:folic acid-containing compound biosynthetic process"/>
    <property type="evidence" value="ECO:0007669"/>
    <property type="project" value="TreeGrafter"/>
</dbReference>
<dbReference type="GO" id="GO:0005524">
    <property type="term" value="F:ATP binding"/>
    <property type="evidence" value="ECO:0007669"/>
    <property type="project" value="UniProtKB-KW"/>
</dbReference>
<keyword evidence="3 4" id="KW-0067">ATP-binding</keyword>
<dbReference type="OrthoDB" id="9801938at2"/>
<gene>
    <name evidence="6" type="ORF">IP98_02495</name>
</gene>
<feature type="binding site" evidence="4">
    <location>
        <begin position="132"/>
        <end position="140"/>
    </location>
    <ligand>
        <name>ATP</name>
        <dbReference type="ChEBI" id="CHEBI:30616"/>
    </ligand>
</feature>
<keyword evidence="6" id="KW-0436">Ligase</keyword>